<dbReference type="Proteomes" id="UP000571701">
    <property type="component" value="Unassembled WGS sequence"/>
</dbReference>
<evidence type="ECO:0000313" key="2">
    <source>
        <dbReference type="EMBL" id="MBA5762109.1"/>
    </source>
</evidence>
<dbReference type="InterPro" id="IPR012902">
    <property type="entry name" value="N_methyl_site"/>
</dbReference>
<dbReference type="NCBIfam" id="TIGR02532">
    <property type="entry name" value="IV_pilin_GFxxxE"/>
    <property type="match status" value="1"/>
</dbReference>
<dbReference type="EMBL" id="JACFYF010000003">
    <property type="protein sequence ID" value="MBA5762109.1"/>
    <property type="molecule type" value="Genomic_DNA"/>
</dbReference>
<name>A0A7W2FQ46_9VIBR</name>
<feature type="transmembrane region" description="Helical" evidence="1">
    <location>
        <begin position="12"/>
        <end position="31"/>
    </location>
</feature>
<protein>
    <submittedName>
        <fullName evidence="2">Type II secretion system protein</fullName>
    </submittedName>
</protein>
<evidence type="ECO:0000313" key="3">
    <source>
        <dbReference type="Proteomes" id="UP000571701"/>
    </source>
</evidence>
<dbReference type="RefSeq" id="WP_182108025.1">
    <property type="nucleotide sequence ID" value="NZ_JACFYF010000003.1"/>
</dbReference>
<organism evidence="2 3">
    <name type="scientific">Vibrio marinisediminis</name>
    <dbReference type="NCBI Taxonomy" id="2758441"/>
    <lineage>
        <taxon>Bacteria</taxon>
        <taxon>Pseudomonadati</taxon>
        <taxon>Pseudomonadota</taxon>
        <taxon>Gammaproteobacteria</taxon>
        <taxon>Vibrionales</taxon>
        <taxon>Vibrionaceae</taxon>
        <taxon>Vibrio</taxon>
    </lineage>
</organism>
<evidence type="ECO:0000256" key="1">
    <source>
        <dbReference type="SAM" id="Phobius"/>
    </source>
</evidence>
<sequence length="178" mass="19385">MNKRRGFTLIESIVVMVVMAFAMVTITSFLMPQVASSADPHYQSRASALGQSVMTKILARKFDHNNSAGGEVRCSLSGATACRALGIDTDLGETATAPDLFNDVDDYRGCWTPNGTSGCNNLYDLISSGEDSSYHNFRLDIDVVYAVNTSTQMVKKITLKIAASDQTPIEYVAYRGNY</sequence>
<dbReference type="Pfam" id="PF07963">
    <property type="entry name" value="N_methyl"/>
    <property type="match status" value="1"/>
</dbReference>
<keyword evidence="1" id="KW-0812">Transmembrane</keyword>
<keyword evidence="3" id="KW-1185">Reference proteome</keyword>
<gene>
    <name evidence="2" type="ORF">H2O73_07135</name>
</gene>
<proteinExistence type="predicted"/>
<keyword evidence="1" id="KW-1133">Transmembrane helix</keyword>
<comment type="caution">
    <text evidence="2">The sequence shown here is derived from an EMBL/GenBank/DDBJ whole genome shotgun (WGS) entry which is preliminary data.</text>
</comment>
<dbReference type="AlphaFoldDB" id="A0A7W2FQ46"/>
<reference evidence="2 3" key="1">
    <citation type="submission" date="2020-07" db="EMBL/GenBank/DDBJ databases">
        <title>Vibrio marinisediminis sp. nov., isolated from marine sediment.</title>
        <authorList>
            <person name="Ji X."/>
        </authorList>
    </citation>
    <scope>NUCLEOTIDE SEQUENCE [LARGE SCALE GENOMIC DNA]</scope>
    <source>
        <strain evidence="2 3">404</strain>
    </source>
</reference>
<accession>A0A7W2FQ46</accession>
<keyword evidence="1" id="KW-0472">Membrane</keyword>
<dbReference type="PROSITE" id="PS00409">
    <property type="entry name" value="PROKAR_NTER_METHYL"/>
    <property type="match status" value="1"/>
</dbReference>